<reference evidence="1" key="1">
    <citation type="journal article" date="2023" name="Science">
        <title>Genome structures resolve the early diversification of teleost fishes.</title>
        <authorList>
            <person name="Parey E."/>
            <person name="Louis A."/>
            <person name="Montfort J."/>
            <person name="Bouchez O."/>
            <person name="Roques C."/>
            <person name="Iampietro C."/>
            <person name="Lluch J."/>
            <person name="Castinel A."/>
            <person name="Donnadieu C."/>
            <person name="Desvignes T."/>
            <person name="Floi Bucao C."/>
            <person name="Jouanno E."/>
            <person name="Wen M."/>
            <person name="Mejri S."/>
            <person name="Dirks R."/>
            <person name="Jansen H."/>
            <person name="Henkel C."/>
            <person name="Chen W.J."/>
            <person name="Zahm M."/>
            <person name="Cabau C."/>
            <person name="Klopp C."/>
            <person name="Thompson A.W."/>
            <person name="Robinson-Rechavi M."/>
            <person name="Braasch I."/>
            <person name="Lecointre G."/>
            <person name="Bobe J."/>
            <person name="Postlethwait J.H."/>
            <person name="Berthelot C."/>
            <person name="Roest Crollius H."/>
            <person name="Guiguen Y."/>
        </authorList>
    </citation>
    <scope>NUCLEOTIDE SEQUENCE</scope>
    <source>
        <strain evidence="1">NC1722</strain>
    </source>
</reference>
<protein>
    <submittedName>
        <fullName evidence="1">Uncharacterized protein</fullName>
    </submittedName>
</protein>
<dbReference type="AlphaFoldDB" id="A0AAD7WXK7"/>
<comment type="caution">
    <text evidence="1">The sequence shown here is derived from an EMBL/GenBank/DDBJ whole genome shotgun (WGS) entry which is preliminary data.</text>
</comment>
<proteinExistence type="predicted"/>
<evidence type="ECO:0000313" key="1">
    <source>
        <dbReference type="EMBL" id="KAJ8413351.1"/>
    </source>
</evidence>
<accession>A0AAD7WXK7</accession>
<dbReference type="Proteomes" id="UP001221898">
    <property type="component" value="Unassembled WGS sequence"/>
</dbReference>
<name>A0AAD7WXK7_9TELE</name>
<evidence type="ECO:0000313" key="2">
    <source>
        <dbReference type="Proteomes" id="UP001221898"/>
    </source>
</evidence>
<keyword evidence="2" id="KW-1185">Reference proteome</keyword>
<sequence>MTMTGSQGAVHISGAGPEKSSQLSFHLQSAAMGGVCGFENNLLSSGLRYRCHRTTDGTWQVPVIQWHQKQKESICELKPVAVSSVMDGYSDTLVSFKNETKKRGTLRIRVVALCASPLPVGRRYGQHQCHHCTLAGLVHLPDVGATPCKPNAVKFKGHFPSAPRSQARHAAANNDVYCSVTTLISCANAQLCQRIAVLGRNRILGRGWHMAIRAASREQMHQGPLTPAPL</sequence>
<organism evidence="1 2">
    <name type="scientific">Aldrovandia affinis</name>
    <dbReference type="NCBI Taxonomy" id="143900"/>
    <lineage>
        <taxon>Eukaryota</taxon>
        <taxon>Metazoa</taxon>
        <taxon>Chordata</taxon>
        <taxon>Craniata</taxon>
        <taxon>Vertebrata</taxon>
        <taxon>Euteleostomi</taxon>
        <taxon>Actinopterygii</taxon>
        <taxon>Neopterygii</taxon>
        <taxon>Teleostei</taxon>
        <taxon>Notacanthiformes</taxon>
        <taxon>Halosauridae</taxon>
        <taxon>Aldrovandia</taxon>
    </lineage>
</organism>
<dbReference type="EMBL" id="JAINUG010000016">
    <property type="protein sequence ID" value="KAJ8413351.1"/>
    <property type="molecule type" value="Genomic_DNA"/>
</dbReference>
<gene>
    <name evidence="1" type="ORF">AAFF_G00093470</name>
</gene>